<dbReference type="Proteomes" id="UP000481339">
    <property type="component" value="Unassembled WGS sequence"/>
</dbReference>
<gene>
    <name evidence="3" type="ORF">F8O02_00685</name>
</gene>
<keyword evidence="2" id="KW-0472">Membrane</keyword>
<feature type="transmembrane region" description="Helical" evidence="2">
    <location>
        <begin position="109"/>
        <end position="131"/>
    </location>
</feature>
<proteinExistence type="predicted"/>
<feature type="transmembrane region" description="Helical" evidence="2">
    <location>
        <begin position="184"/>
        <end position="204"/>
    </location>
</feature>
<feature type="compositionally biased region" description="Low complexity" evidence="1">
    <location>
        <begin position="271"/>
        <end position="287"/>
    </location>
</feature>
<reference evidence="3 4" key="1">
    <citation type="submission" date="2019-09" db="EMBL/GenBank/DDBJ databases">
        <title>Phylogeny of genus Pseudoclavibacter and closely related genus.</title>
        <authorList>
            <person name="Li Y."/>
        </authorList>
    </citation>
    <scope>NUCLEOTIDE SEQUENCE [LARGE SCALE GENOMIC DNA]</scope>
    <source>
        <strain evidence="3 4">JCM 16921</strain>
    </source>
</reference>
<evidence type="ECO:0000313" key="3">
    <source>
        <dbReference type="EMBL" id="KAB1633489.1"/>
    </source>
</evidence>
<accession>A0A7C8BQP6</accession>
<dbReference type="OrthoDB" id="5109542at2"/>
<evidence type="ECO:0000256" key="2">
    <source>
        <dbReference type="SAM" id="Phobius"/>
    </source>
</evidence>
<organism evidence="3 4">
    <name type="scientific">Pseudoclavibacter caeni</name>
    <dbReference type="NCBI Taxonomy" id="908846"/>
    <lineage>
        <taxon>Bacteria</taxon>
        <taxon>Bacillati</taxon>
        <taxon>Actinomycetota</taxon>
        <taxon>Actinomycetes</taxon>
        <taxon>Micrococcales</taxon>
        <taxon>Microbacteriaceae</taxon>
        <taxon>Pseudoclavibacter</taxon>
    </lineage>
</organism>
<feature type="transmembrane region" description="Helical" evidence="2">
    <location>
        <begin position="151"/>
        <end position="172"/>
    </location>
</feature>
<evidence type="ECO:0000313" key="4">
    <source>
        <dbReference type="Proteomes" id="UP000481339"/>
    </source>
</evidence>
<feature type="transmembrane region" description="Helical" evidence="2">
    <location>
        <begin position="51"/>
        <end position="71"/>
    </location>
</feature>
<keyword evidence="2" id="KW-1133">Transmembrane helix</keyword>
<feature type="region of interest" description="Disordered" evidence="1">
    <location>
        <begin position="1"/>
        <end position="38"/>
    </location>
</feature>
<keyword evidence="4" id="KW-1185">Reference proteome</keyword>
<comment type="caution">
    <text evidence="3">The sequence shown here is derived from an EMBL/GenBank/DDBJ whole genome shotgun (WGS) entry which is preliminary data.</text>
</comment>
<protein>
    <submittedName>
        <fullName evidence="3">Uncharacterized protein</fullName>
    </submittedName>
</protein>
<sequence>MDAPEVPSTQPASRSAPEADAPATGAPPVPSAPGTAVPAASAPARRRLPPGLWIAIGALVAITLLVIVSLFLGDVPARGTKVIVTIILFGMFVGVTIGELAIADRDRGYPVAFGVVTSVYVLAWCTLLTWLEPVAAGDRLARGGDNAGIALLMLVPLLVVAKLPVVAVWLFLRPAGTDRTLRALTWVSAGLLGALAVVLFLPLLLGRSFRVEVGDWFGRLIVIVAMLAFLAASIDVLLTWWTGRDRRRAARAAPARARVAGPVRAAGAPGPVASVIPAPPATSASPATGDGGVPAGAASAPLPWPVAEDGVTPLPAGPDGRPVFSVLRPWAGRTAPVAEGDPEADAAVERARRRLG</sequence>
<feature type="region of interest" description="Disordered" evidence="1">
    <location>
        <begin position="334"/>
        <end position="356"/>
    </location>
</feature>
<dbReference type="RefSeq" id="WP_158035268.1">
    <property type="nucleotide sequence ID" value="NZ_BAAAZV010000007.1"/>
</dbReference>
<feature type="region of interest" description="Disordered" evidence="1">
    <location>
        <begin position="271"/>
        <end position="299"/>
    </location>
</feature>
<evidence type="ECO:0000256" key="1">
    <source>
        <dbReference type="SAM" id="MobiDB-lite"/>
    </source>
</evidence>
<feature type="transmembrane region" description="Helical" evidence="2">
    <location>
        <begin position="216"/>
        <end position="241"/>
    </location>
</feature>
<keyword evidence="2" id="KW-0812">Transmembrane</keyword>
<dbReference type="AlphaFoldDB" id="A0A7C8BQP6"/>
<name>A0A7C8BQP6_9MICO</name>
<feature type="transmembrane region" description="Helical" evidence="2">
    <location>
        <begin position="83"/>
        <end position="102"/>
    </location>
</feature>
<dbReference type="EMBL" id="WBKA01000001">
    <property type="protein sequence ID" value="KAB1633489.1"/>
    <property type="molecule type" value="Genomic_DNA"/>
</dbReference>